<dbReference type="Pfam" id="PF00669">
    <property type="entry name" value="Flagellin_N"/>
    <property type="match status" value="1"/>
</dbReference>
<dbReference type="GO" id="GO:0009288">
    <property type="term" value="C:bacterial-type flagellum"/>
    <property type="evidence" value="ECO:0007669"/>
    <property type="project" value="InterPro"/>
</dbReference>
<evidence type="ECO:0000259" key="4">
    <source>
        <dbReference type="Pfam" id="PF00669"/>
    </source>
</evidence>
<evidence type="ECO:0000256" key="1">
    <source>
        <dbReference type="ARBA" id="ARBA00023026"/>
    </source>
</evidence>
<evidence type="ECO:0000256" key="3">
    <source>
        <dbReference type="ARBA" id="ARBA00025928"/>
    </source>
</evidence>
<dbReference type="InterPro" id="IPR001029">
    <property type="entry name" value="Flagellin_N"/>
</dbReference>
<reference evidence="5 6" key="1">
    <citation type="submission" date="2018-04" db="EMBL/GenBank/DDBJ databases">
        <title>Novel Campyloabacter and Helicobacter Species and Strains.</title>
        <authorList>
            <person name="Mannion A.J."/>
            <person name="Shen Z."/>
            <person name="Fox J.G."/>
        </authorList>
    </citation>
    <scope>NUCLEOTIDE SEQUENCE [LARGE SCALE GENOMIC DNA]</scope>
    <source>
        <strain evidence="5 6">MIT 17-337</strain>
    </source>
</reference>
<comment type="subunit">
    <text evidence="3">Heteromer of FlaA and FlaB. FlaB is located proximal to the hook while the remainder of the filament is composed of the predominant FlaA.</text>
</comment>
<keyword evidence="6" id="KW-1185">Reference proteome</keyword>
<comment type="caution">
    <text evidence="5">The sequence shown here is derived from an EMBL/GenBank/DDBJ whole genome shotgun (WGS) entry which is preliminary data.</text>
</comment>
<evidence type="ECO:0000256" key="2">
    <source>
        <dbReference type="ARBA" id="ARBA00025143"/>
    </source>
</evidence>
<comment type="function">
    <text evidence="2">Flagellin is the subunit protein which polymerizes to form the filaments of bacterial flagella. Important for motility and virulence.</text>
</comment>
<name>A0A3D8IQ73_9HELI</name>
<dbReference type="OrthoDB" id="9758307at2"/>
<keyword evidence="1" id="KW-0843">Virulence</keyword>
<protein>
    <submittedName>
        <fullName evidence="5">Flagellar hook-associated protein FlgL</fullName>
    </submittedName>
</protein>
<evidence type="ECO:0000313" key="5">
    <source>
        <dbReference type="EMBL" id="RDU67056.1"/>
    </source>
</evidence>
<keyword evidence="5" id="KW-0969">Cilium</keyword>
<dbReference type="PANTHER" id="PTHR42792:SF1">
    <property type="entry name" value="FLAGELLAR HOOK-ASSOCIATED PROTEIN 3"/>
    <property type="match status" value="1"/>
</dbReference>
<keyword evidence="5" id="KW-0966">Cell projection</keyword>
<dbReference type="SUPFAM" id="SSF64518">
    <property type="entry name" value="Phase 1 flagellin"/>
    <property type="match status" value="1"/>
</dbReference>
<dbReference type="NCBIfam" id="NF006265">
    <property type="entry name" value="PRK08412.1"/>
    <property type="match status" value="1"/>
</dbReference>
<dbReference type="EMBL" id="NXLQ01000002">
    <property type="protein sequence ID" value="RDU67056.1"/>
    <property type="molecule type" value="Genomic_DNA"/>
</dbReference>
<sequence length="852" mass="95370">MRVTFGTKYNQMLSNNGQMTSNLNDLNTKIASGKKIQYGWQDASISNQNLKLEYDEVTLQQGIDVSRTAETQTLNTDKALQEMSQAMVQFKTKLLHAANDLHTPTSREALARDLEATKAHIINIANTSIGGNFIFSGSKVGTQPFDMEGNYYGNDEELNALVSSQNLVPFNITGDELFYGYDNDKNRVITTNSRMLNQTRLHPAIMDNSEKHSEPVEVYITEEDSLRDMIGDDDSDARNNGKEYFYVQGVNSRGQSFKEKFALDVGYTNPKNATTMRDLLERIGKAFGNTNTTQVVDVRLNKWGQIEIKDLKTGSSSIDFHMISSNADVDDVSELEKIGARVKTYNQQNFTSEFSASNLKGVDDLYDHRVTHIPTTLIRKDNVMTEIDTKLEDIMSVETRYIKISGTPPNENDGTVSTRELPEPFIFDIKGKEVRDLFVAIKEYFGGKIDVELDHGEINIYDRNVRNKSTDTLHPPFDGERGFSIRLQSIGEDGQNEVNGFTSSLGKSYTKTAFQQLGSKIRGNVVQSISGTSVLASHNTKLIEVTDGTLNGKTYGFKIHDHNGIELQASLTFTKQGSFLELPTQSNNGQTIKIPLFNPDDDPPAVTISDGDSVTYRQLMDAMSIALNYSNEDDKSLGAAQIRHGKPTQDKKDAYEELLKRAKTNISIDFDSEGKITIQDNVRSITRMTMMFYDKDQDKFDKDTIYNSRANIRLNANTSLVVDDPKIHFFKGLNDAIQSVRDGIYRAGALHGLRYDDTMQNNGIQNSIALIDHLSDHIEKIIAKNGAHTRTFQNSIARNEIIKTQVSGIKGDTIGTDLAETYNKFTNLSNNYQAVLNSTNRINNLSLVNYLN</sequence>
<dbReference type="GO" id="GO:0005198">
    <property type="term" value="F:structural molecule activity"/>
    <property type="evidence" value="ECO:0007669"/>
    <property type="project" value="InterPro"/>
</dbReference>
<proteinExistence type="predicted"/>
<dbReference type="Proteomes" id="UP000256379">
    <property type="component" value="Unassembled WGS sequence"/>
</dbReference>
<dbReference type="InterPro" id="IPR001492">
    <property type="entry name" value="Flagellin"/>
</dbReference>
<keyword evidence="5" id="KW-0282">Flagellum</keyword>
<dbReference type="RefSeq" id="WP_115542351.1">
    <property type="nucleotide sequence ID" value="NZ_NXLQ01000002.1"/>
</dbReference>
<dbReference type="AlphaFoldDB" id="A0A3D8IQ73"/>
<feature type="domain" description="Flagellin N-terminal" evidence="4">
    <location>
        <begin position="9"/>
        <end position="139"/>
    </location>
</feature>
<evidence type="ECO:0000313" key="6">
    <source>
        <dbReference type="Proteomes" id="UP000256379"/>
    </source>
</evidence>
<dbReference type="Gene3D" id="1.20.1330.10">
    <property type="entry name" value="f41 fragment of flagellin, N-terminal domain"/>
    <property type="match status" value="2"/>
</dbReference>
<dbReference type="PANTHER" id="PTHR42792">
    <property type="entry name" value="FLAGELLIN"/>
    <property type="match status" value="1"/>
</dbReference>
<organism evidence="5 6">
    <name type="scientific">Helicobacter didelphidarum</name>
    <dbReference type="NCBI Taxonomy" id="2040648"/>
    <lineage>
        <taxon>Bacteria</taxon>
        <taxon>Pseudomonadati</taxon>
        <taxon>Campylobacterota</taxon>
        <taxon>Epsilonproteobacteria</taxon>
        <taxon>Campylobacterales</taxon>
        <taxon>Helicobacteraceae</taxon>
        <taxon>Helicobacter</taxon>
    </lineage>
</organism>
<gene>
    <name evidence="5" type="ORF">CQA53_02000</name>
</gene>
<accession>A0A3D8IQ73</accession>